<sequence length="300" mass="34269">MSSDSEWTPVVRKGRKNKNNNAKSNSDSNSPAKSPFVKPLKKNLRDPKELHDDYKRYREQWELEEYCSRVREIVATKAAHLKGINKAINFGIGSFDPRFGAGVGLRSSFIQLAAFEDMVEELEKITGEKIKTYLQEPAFNAADKKFLEDLGHTVIEDPQGTEMVDPDTFFYGIHLYKPVYNDALAKHLPALYVGTGYEAWSGLVGFILEGDMANEDSIFTSEGVENVKKMHDVYDHCEFPRERHDRPFSTTSIYWRPRDDGEENLDERHEKGKGIVIDEVEIDKVDEEELAKKLEATTIN</sequence>
<keyword evidence="4" id="KW-1185">Reference proteome</keyword>
<dbReference type="Pfam" id="PF07985">
    <property type="entry name" value="SRR1"/>
    <property type="match status" value="1"/>
</dbReference>
<evidence type="ECO:0000313" key="3">
    <source>
        <dbReference type="EMBL" id="KAF4449214.1"/>
    </source>
</evidence>
<evidence type="ECO:0000259" key="2">
    <source>
        <dbReference type="Pfam" id="PF07985"/>
    </source>
</evidence>
<dbReference type="EMBL" id="JAADJG010000297">
    <property type="protein sequence ID" value="KAF4449214.1"/>
    <property type="molecule type" value="Genomic_DNA"/>
</dbReference>
<gene>
    <name evidence="3" type="ORF">F53441_7472</name>
</gene>
<dbReference type="Proteomes" id="UP000605986">
    <property type="component" value="Unassembled WGS sequence"/>
</dbReference>
<name>A0A8H4KHF0_9HYPO</name>
<dbReference type="AlphaFoldDB" id="A0A8H4KHF0"/>
<accession>A0A8H4KHF0</accession>
<evidence type="ECO:0000313" key="4">
    <source>
        <dbReference type="Proteomes" id="UP000605986"/>
    </source>
</evidence>
<dbReference type="PANTHER" id="PTHR42080">
    <property type="entry name" value="SRR1 DOMAIN-CONTAINING PROTEIN"/>
    <property type="match status" value="1"/>
</dbReference>
<dbReference type="InterPro" id="IPR012942">
    <property type="entry name" value="SRR1-like"/>
</dbReference>
<reference evidence="3" key="1">
    <citation type="submission" date="2020-01" db="EMBL/GenBank/DDBJ databases">
        <title>Identification and distribution of gene clusters putatively required for synthesis of sphingolipid metabolism inhibitors in phylogenetically diverse species of the filamentous fungus Fusarium.</title>
        <authorList>
            <person name="Kim H.-S."/>
            <person name="Busman M."/>
            <person name="Brown D.W."/>
            <person name="Divon H."/>
            <person name="Uhlig S."/>
            <person name="Proctor R.H."/>
        </authorList>
    </citation>
    <scope>NUCLEOTIDE SEQUENCE</scope>
    <source>
        <strain evidence="3">NRRL 53441</strain>
    </source>
</reference>
<evidence type="ECO:0000256" key="1">
    <source>
        <dbReference type="SAM" id="MobiDB-lite"/>
    </source>
</evidence>
<feature type="region of interest" description="Disordered" evidence="1">
    <location>
        <begin position="1"/>
        <end position="45"/>
    </location>
</feature>
<organism evidence="3 4">
    <name type="scientific">Fusarium austroafricanum</name>
    <dbReference type="NCBI Taxonomy" id="2364996"/>
    <lineage>
        <taxon>Eukaryota</taxon>
        <taxon>Fungi</taxon>
        <taxon>Dikarya</taxon>
        <taxon>Ascomycota</taxon>
        <taxon>Pezizomycotina</taxon>
        <taxon>Sordariomycetes</taxon>
        <taxon>Hypocreomycetidae</taxon>
        <taxon>Hypocreales</taxon>
        <taxon>Nectriaceae</taxon>
        <taxon>Fusarium</taxon>
        <taxon>Fusarium concolor species complex</taxon>
    </lineage>
</organism>
<dbReference type="PANTHER" id="PTHR42080:SF1">
    <property type="entry name" value="SRR1-LIKE DOMAIN-CONTAINING PROTEIN"/>
    <property type="match status" value="1"/>
</dbReference>
<proteinExistence type="predicted"/>
<protein>
    <recommendedName>
        <fullName evidence="2">SRR1-like domain-containing protein</fullName>
    </recommendedName>
</protein>
<dbReference type="OrthoDB" id="5318346at2759"/>
<comment type="caution">
    <text evidence="3">The sequence shown here is derived from an EMBL/GenBank/DDBJ whole genome shotgun (WGS) entry which is preliminary data.</text>
</comment>
<feature type="compositionally biased region" description="Low complexity" evidence="1">
    <location>
        <begin position="19"/>
        <end position="35"/>
    </location>
</feature>
<feature type="domain" description="SRR1-like" evidence="2">
    <location>
        <begin position="74"/>
        <end position="255"/>
    </location>
</feature>